<dbReference type="VEuPathDB" id="FungiDB:PGTG_20593"/>
<sequence length="106" mass="11638">MDMHIVAFGRGFPSPERLSQIQYNTENPLRRDTVVVPPASFVVIRLHADIPGAWIMHCHIGWHIAGGFAGVVVVQPEAISRFVIPDENLALCDARTEPVDTIEPGA</sequence>
<dbReference type="InterPro" id="IPR008972">
    <property type="entry name" value="Cupredoxin"/>
</dbReference>
<keyword evidence="4" id="KW-1185">Reference proteome</keyword>
<dbReference type="PANTHER" id="PTHR11709">
    <property type="entry name" value="MULTI-COPPER OXIDASE"/>
    <property type="match status" value="1"/>
</dbReference>
<dbReference type="InParanoid" id="H6QNZ0"/>
<organism evidence="3 4">
    <name type="scientific">Puccinia graminis f. sp. tritici (strain CRL 75-36-700-3 / race SCCL)</name>
    <name type="common">Black stem rust fungus</name>
    <dbReference type="NCBI Taxonomy" id="418459"/>
    <lineage>
        <taxon>Eukaryota</taxon>
        <taxon>Fungi</taxon>
        <taxon>Dikarya</taxon>
        <taxon>Basidiomycota</taxon>
        <taxon>Pucciniomycotina</taxon>
        <taxon>Pucciniomycetes</taxon>
        <taxon>Pucciniales</taxon>
        <taxon>Pucciniaceae</taxon>
        <taxon>Puccinia</taxon>
    </lineage>
</organism>
<dbReference type="PANTHER" id="PTHR11709:SF414">
    <property type="entry name" value="ADR239WP"/>
    <property type="match status" value="1"/>
</dbReference>
<evidence type="ECO:0000259" key="2">
    <source>
        <dbReference type="Pfam" id="PF07731"/>
    </source>
</evidence>
<gene>
    <name evidence="3" type="ORF">PGTG_20593</name>
</gene>
<protein>
    <recommendedName>
        <fullName evidence="2">Plastocyanin-like domain-containing protein</fullName>
    </recommendedName>
</protein>
<dbReference type="Proteomes" id="UP000008783">
    <property type="component" value="Unassembled WGS sequence"/>
</dbReference>
<accession>H6QNZ0</accession>
<dbReference type="OrthoDB" id="3259551at2759"/>
<feature type="domain" description="Plastocyanin-like" evidence="2">
    <location>
        <begin position="4"/>
        <end position="77"/>
    </location>
</feature>
<evidence type="ECO:0000256" key="1">
    <source>
        <dbReference type="ARBA" id="ARBA00010609"/>
    </source>
</evidence>
<dbReference type="GO" id="GO:0016491">
    <property type="term" value="F:oxidoreductase activity"/>
    <property type="evidence" value="ECO:0007669"/>
    <property type="project" value="InterPro"/>
</dbReference>
<reference evidence="4" key="1">
    <citation type="journal article" date="2011" name="Proc. Natl. Acad. Sci. U.S.A.">
        <title>Obligate biotrophy features unraveled by the genomic analysis of rust fungi.</title>
        <authorList>
            <person name="Duplessis S."/>
            <person name="Cuomo C.A."/>
            <person name="Lin Y.-C."/>
            <person name="Aerts A."/>
            <person name="Tisserant E."/>
            <person name="Veneault-Fourrey C."/>
            <person name="Joly D.L."/>
            <person name="Hacquard S."/>
            <person name="Amselem J."/>
            <person name="Cantarel B.L."/>
            <person name="Chiu R."/>
            <person name="Coutinho P.M."/>
            <person name="Feau N."/>
            <person name="Field M."/>
            <person name="Frey P."/>
            <person name="Gelhaye E."/>
            <person name="Goldberg J."/>
            <person name="Grabherr M.G."/>
            <person name="Kodira C.D."/>
            <person name="Kohler A."/>
            <person name="Kuees U."/>
            <person name="Lindquist E.A."/>
            <person name="Lucas S.M."/>
            <person name="Mago R."/>
            <person name="Mauceli E."/>
            <person name="Morin E."/>
            <person name="Murat C."/>
            <person name="Pangilinan J.L."/>
            <person name="Park R."/>
            <person name="Pearson M."/>
            <person name="Quesneville H."/>
            <person name="Rouhier N."/>
            <person name="Sakthikumar S."/>
            <person name="Salamov A.A."/>
            <person name="Schmutz J."/>
            <person name="Selles B."/>
            <person name="Shapiro H."/>
            <person name="Tanguay P."/>
            <person name="Tuskan G.A."/>
            <person name="Henrissat B."/>
            <person name="Van de Peer Y."/>
            <person name="Rouze P."/>
            <person name="Ellis J.G."/>
            <person name="Dodds P.N."/>
            <person name="Schein J.E."/>
            <person name="Zhong S."/>
            <person name="Hamelin R.C."/>
            <person name="Grigoriev I.V."/>
            <person name="Szabo L.J."/>
            <person name="Martin F."/>
        </authorList>
    </citation>
    <scope>NUCLEOTIDE SEQUENCE [LARGE SCALE GENOMIC DNA]</scope>
    <source>
        <strain evidence="4">CRL 75-36-700-3 / race SCCL</strain>
    </source>
</reference>
<proteinExistence type="inferred from homology"/>
<evidence type="ECO:0000313" key="3">
    <source>
        <dbReference type="EMBL" id="EHS62470.1"/>
    </source>
</evidence>
<dbReference type="SUPFAM" id="SSF49503">
    <property type="entry name" value="Cupredoxins"/>
    <property type="match status" value="1"/>
</dbReference>
<dbReference type="KEGG" id="pgr:PGTG_20593"/>
<evidence type="ECO:0000313" key="4">
    <source>
        <dbReference type="Proteomes" id="UP000008783"/>
    </source>
</evidence>
<dbReference type="Gene3D" id="2.60.40.420">
    <property type="entry name" value="Cupredoxins - blue copper proteins"/>
    <property type="match status" value="1"/>
</dbReference>
<dbReference type="EMBL" id="DS178262">
    <property type="protein sequence ID" value="EHS62470.1"/>
    <property type="molecule type" value="Genomic_DNA"/>
</dbReference>
<dbReference type="AlphaFoldDB" id="H6QNZ0"/>
<comment type="similarity">
    <text evidence="1">Belongs to the multicopper oxidase family.</text>
</comment>
<dbReference type="GeneID" id="13542507"/>
<dbReference type="InterPro" id="IPR011706">
    <property type="entry name" value="Cu-oxidase_C"/>
</dbReference>
<name>H6QNZ0_PUCGT</name>
<dbReference type="Pfam" id="PF07731">
    <property type="entry name" value="Cu-oxidase_2"/>
    <property type="match status" value="1"/>
</dbReference>
<dbReference type="HOGENOM" id="CLU_2224491_0_0_1"/>
<dbReference type="InterPro" id="IPR045087">
    <property type="entry name" value="Cu-oxidase_fam"/>
</dbReference>
<dbReference type="GO" id="GO:0005507">
    <property type="term" value="F:copper ion binding"/>
    <property type="evidence" value="ECO:0007669"/>
    <property type="project" value="InterPro"/>
</dbReference>
<dbReference type="STRING" id="418459.H6QNZ0"/>
<dbReference type="RefSeq" id="XP_003890787.1">
    <property type="nucleotide sequence ID" value="XM_003890738.1"/>
</dbReference>